<reference evidence="2" key="1">
    <citation type="journal article" date="2023" name="G3 (Bethesda)">
        <title>Genome assembly and association tests identify interacting loci associated with vigor, precocity, and sex in interspecific pistachio rootstocks.</title>
        <authorList>
            <person name="Palmer W."/>
            <person name="Jacygrad E."/>
            <person name="Sagayaradj S."/>
            <person name="Cavanaugh K."/>
            <person name="Han R."/>
            <person name="Bertier L."/>
            <person name="Beede B."/>
            <person name="Kafkas S."/>
            <person name="Golino D."/>
            <person name="Preece J."/>
            <person name="Michelmore R."/>
        </authorList>
    </citation>
    <scope>NUCLEOTIDE SEQUENCE [LARGE SCALE GENOMIC DNA]</scope>
</reference>
<comment type="caution">
    <text evidence="1">The sequence shown here is derived from an EMBL/GenBank/DDBJ whole genome shotgun (WGS) entry which is preliminary data.</text>
</comment>
<gene>
    <name evidence="1" type="ORF">Pint_32847</name>
</gene>
<sequence>MSILRLPNFGSVCLQYQDNAIFLYELWNHATLPGGTPAVKFIFEVLPNQNL</sequence>
<evidence type="ECO:0000313" key="1">
    <source>
        <dbReference type="EMBL" id="KAJ0011305.1"/>
    </source>
</evidence>
<name>A0ACC0X7K1_9ROSI</name>
<proteinExistence type="predicted"/>
<keyword evidence="2" id="KW-1185">Reference proteome</keyword>
<dbReference type="EMBL" id="CM047749">
    <property type="protein sequence ID" value="KAJ0011305.1"/>
    <property type="molecule type" value="Genomic_DNA"/>
</dbReference>
<dbReference type="Proteomes" id="UP001163603">
    <property type="component" value="Chromosome 14"/>
</dbReference>
<accession>A0ACC0X7K1</accession>
<evidence type="ECO:0000313" key="2">
    <source>
        <dbReference type="Proteomes" id="UP001163603"/>
    </source>
</evidence>
<organism evidence="1 2">
    <name type="scientific">Pistacia integerrima</name>
    <dbReference type="NCBI Taxonomy" id="434235"/>
    <lineage>
        <taxon>Eukaryota</taxon>
        <taxon>Viridiplantae</taxon>
        <taxon>Streptophyta</taxon>
        <taxon>Embryophyta</taxon>
        <taxon>Tracheophyta</taxon>
        <taxon>Spermatophyta</taxon>
        <taxon>Magnoliopsida</taxon>
        <taxon>eudicotyledons</taxon>
        <taxon>Gunneridae</taxon>
        <taxon>Pentapetalae</taxon>
        <taxon>rosids</taxon>
        <taxon>malvids</taxon>
        <taxon>Sapindales</taxon>
        <taxon>Anacardiaceae</taxon>
        <taxon>Pistacia</taxon>
    </lineage>
</organism>
<protein>
    <submittedName>
        <fullName evidence="1">Uncharacterized protein</fullName>
    </submittedName>
</protein>